<feature type="domain" description="D-isomer specific 2-hydroxyacid dehydrogenase NAD-binding" evidence="6">
    <location>
        <begin position="102"/>
        <end position="276"/>
    </location>
</feature>
<dbReference type="PANTHER" id="PTHR43333:SF1">
    <property type="entry name" value="D-ISOMER SPECIFIC 2-HYDROXYACID DEHYDROGENASE NAD-BINDING DOMAIN-CONTAINING PROTEIN"/>
    <property type="match status" value="1"/>
</dbReference>
<evidence type="ECO:0000313" key="7">
    <source>
        <dbReference type="EMBL" id="QBK26952.1"/>
    </source>
</evidence>
<comment type="similarity">
    <text evidence="1 4">Belongs to the D-isomer specific 2-hydroxyacid dehydrogenase family.</text>
</comment>
<dbReference type="CDD" id="cd05300">
    <property type="entry name" value="2-Hacid_dh_1"/>
    <property type="match status" value="1"/>
</dbReference>
<dbReference type="GO" id="GO:0051287">
    <property type="term" value="F:NAD binding"/>
    <property type="evidence" value="ECO:0007669"/>
    <property type="project" value="InterPro"/>
</dbReference>
<keyword evidence="3" id="KW-0520">NAD</keyword>
<dbReference type="SUPFAM" id="SSF51735">
    <property type="entry name" value="NAD(P)-binding Rossmann-fold domains"/>
    <property type="match status" value="1"/>
</dbReference>
<keyword evidence="8" id="KW-1185">Reference proteome</keyword>
<evidence type="ECO:0000256" key="4">
    <source>
        <dbReference type="RuleBase" id="RU003719"/>
    </source>
</evidence>
<sequence>MRVYFTFDPRPDLKESLVNDFPEVDFIFHKTIDDKELAKAEVLVTYGEDLDEEKINIAKKVKWIFVASSGIEKMPHQAIAERGIVVSNVRGIHKKPMAESILAHLLSIKRALPFIYKNQQEKTWNQKTKLYELNGSTALILGPGAIGSEVGRMLQAFDVYTIGVNRSGESAPYMNETHSMDKLKELLPKADILISILPSTVETRYLLNYEHFTLLKDHCIFMNFGRGDLVKTEDLIRALEEKQIFHAVLDVFETEPLPGDSKLWEMENVTISPHISSRSSRYLERSFEIFKRSLRKWMNGERNLENKMDILKGY</sequence>
<dbReference type="InterPro" id="IPR006140">
    <property type="entry name" value="D-isomer_DH_NAD-bd"/>
</dbReference>
<evidence type="ECO:0000256" key="2">
    <source>
        <dbReference type="ARBA" id="ARBA00023002"/>
    </source>
</evidence>
<protein>
    <submittedName>
        <fullName evidence="7">D-2-hydroxyacid dehydrogenase</fullName>
    </submittedName>
</protein>
<dbReference type="FunFam" id="3.40.50.720:FF:000363">
    <property type="entry name" value="D-isomer specific 2-hydroxyacid dehydrogenase"/>
    <property type="match status" value="1"/>
</dbReference>
<dbReference type="Pfam" id="PF00389">
    <property type="entry name" value="2-Hacid_dh"/>
    <property type="match status" value="1"/>
</dbReference>
<dbReference type="Pfam" id="PF02826">
    <property type="entry name" value="2-Hacid_dh_C"/>
    <property type="match status" value="1"/>
</dbReference>
<keyword evidence="2 4" id="KW-0560">Oxidoreductase</keyword>
<evidence type="ECO:0000259" key="5">
    <source>
        <dbReference type="Pfam" id="PF00389"/>
    </source>
</evidence>
<dbReference type="InterPro" id="IPR006139">
    <property type="entry name" value="D-isomer_2_OHA_DH_cat_dom"/>
</dbReference>
<accession>A0A4P6UYF2</accession>
<dbReference type="RefSeq" id="WP_208650624.1">
    <property type="nucleotide sequence ID" value="NZ_CP036528.1"/>
</dbReference>
<dbReference type="Proteomes" id="UP000291151">
    <property type="component" value="Chromosome"/>
</dbReference>
<dbReference type="GO" id="GO:0016616">
    <property type="term" value="F:oxidoreductase activity, acting on the CH-OH group of donors, NAD or NADP as acceptor"/>
    <property type="evidence" value="ECO:0007669"/>
    <property type="project" value="InterPro"/>
</dbReference>
<dbReference type="PANTHER" id="PTHR43333">
    <property type="entry name" value="2-HACID_DH_C DOMAIN-CONTAINING PROTEIN"/>
    <property type="match status" value="1"/>
</dbReference>
<dbReference type="EMBL" id="CP036528">
    <property type="protein sequence ID" value="QBK26952.1"/>
    <property type="molecule type" value="Genomic_DNA"/>
</dbReference>
<dbReference type="Gene3D" id="3.40.50.720">
    <property type="entry name" value="NAD(P)-binding Rossmann-like Domain"/>
    <property type="match status" value="2"/>
</dbReference>
<evidence type="ECO:0000256" key="3">
    <source>
        <dbReference type="ARBA" id="ARBA00023027"/>
    </source>
</evidence>
<gene>
    <name evidence="7" type="ORF">DKZ56_14660</name>
</gene>
<dbReference type="InterPro" id="IPR036291">
    <property type="entry name" value="NAD(P)-bd_dom_sf"/>
</dbReference>
<dbReference type="KEGG" id="uth:DKZ56_14660"/>
<proteinExistence type="inferred from homology"/>
<name>A0A4P6UYF2_9BACL</name>
<evidence type="ECO:0000313" key="8">
    <source>
        <dbReference type="Proteomes" id="UP000291151"/>
    </source>
</evidence>
<dbReference type="AlphaFoldDB" id="A0A4P6UYF2"/>
<evidence type="ECO:0000256" key="1">
    <source>
        <dbReference type="ARBA" id="ARBA00005854"/>
    </source>
</evidence>
<dbReference type="SUPFAM" id="SSF52283">
    <property type="entry name" value="Formate/glycerate dehydrogenase catalytic domain-like"/>
    <property type="match status" value="1"/>
</dbReference>
<reference evidence="7 8" key="1">
    <citation type="submission" date="2019-02" db="EMBL/GenBank/DDBJ databases">
        <title>Ureibacillus thermophilus.</title>
        <authorList>
            <person name="Sunny J.S."/>
            <person name="Natarajan A."/>
            <person name="Saleena L.M."/>
        </authorList>
    </citation>
    <scope>NUCLEOTIDE SEQUENCE [LARGE SCALE GENOMIC DNA]</scope>
    <source>
        <strain evidence="7 8">LM102</strain>
    </source>
</reference>
<evidence type="ECO:0000259" key="6">
    <source>
        <dbReference type="Pfam" id="PF02826"/>
    </source>
</evidence>
<feature type="domain" description="D-isomer specific 2-hydroxyacid dehydrogenase catalytic" evidence="5">
    <location>
        <begin position="14"/>
        <end position="302"/>
    </location>
</feature>
<organism evidence="7 8">
    <name type="scientific">Ureibacillus thermophilus</name>
    <dbReference type="NCBI Taxonomy" id="367743"/>
    <lineage>
        <taxon>Bacteria</taxon>
        <taxon>Bacillati</taxon>
        <taxon>Bacillota</taxon>
        <taxon>Bacilli</taxon>
        <taxon>Bacillales</taxon>
        <taxon>Caryophanaceae</taxon>
        <taxon>Ureibacillus</taxon>
    </lineage>
</organism>